<evidence type="ECO:0000313" key="2">
    <source>
        <dbReference type="Proteomes" id="UP001207468"/>
    </source>
</evidence>
<gene>
    <name evidence="1" type="ORF">F5148DRAFT_1292386</name>
</gene>
<sequence>MSSSTLPLTSFSSPPSPTAGVVVGIVSAKQLAWQVPVVVLVIVAIIVGIILIIWNGRRATSIRRRLVTTSIGPEPSPFLFPASQNHMETATAQRVIDTPEPPPVLPRSRPPRPRKPQLGVSAPSMPRDVITFPSKVYHH</sequence>
<accession>A0ACC0TTC6</accession>
<dbReference type="Proteomes" id="UP001207468">
    <property type="component" value="Unassembled WGS sequence"/>
</dbReference>
<dbReference type="EMBL" id="JAGFNK010000600">
    <property type="protein sequence ID" value="KAI9447187.1"/>
    <property type="molecule type" value="Genomic_DNA"/>
</dbReference>
<keyword evidence="2" id="KW-1185">Reference proteome</keyword>
<proteinExistence type="predicted"/>
<evidence type="ECO:0000313" key="1">
    <source>
        <dbReference type="EMBL" id="KAI9447187.1"/>
    </source>
</evidence>
<organism evidence="1 2">
    <name type="scientific">Russula earlei</name>
    <dbReference type="NCBI Taxonomy" id="71964"/>
    <lineage>
        <taxon>Eukaryota</taxon>
        <taxon>Fungi</taxon>
        <taxon>Dikarya</taxon>
        <taxon>Basidiomycota</taxon>
        <taxon>Agaricomycotina</taxon>
        <taxon>Agaricomycetes</taxon>
        <taxon>Russulales</taxon>
        <taxon>Russulaceae</taxon>
        <taxon>Russula</taxon>
    </lineage>
</organism>
<protein>
    <submittedName>
        <fullName evidence="1">Uncharacterized protein</fullName>
    </submittedName>
</protein>
<reference evidence="1" key="1">
    <citation type="submission" date="2021-03" db="EMBL/GenBank/DDBJ databases">
        <title>Evolutionary priming and transition to the ectomycorrhizal habit in an iconic lineage of mushroom-forming fungi: is preadaptation a requirement?</title>
        <authorList>
            <consortium name="DOE Joint Genome Institute"/>
            <person name="Looney B.P."/>
            <person name="Miyauchi S."/>
            <person name="Morin E."/>
            <person name="Drula E."/>
            <person name="Courty P.E."/>
            <person name="Chicoki N."/>
            <person name="Fauchery L."/>
            <person name="Kohler A."/>
            <person name="Kuo A."/>
            <person name="LaButti K."/>
            <person name="Pangilinan J."/>
            <person name="Lipzen A."/>
            <person name="Riley R."/>
            <person name="Andreopoulos W."/>
            <person name="He G."/>
            <person name="Johnson J."/>
            <person name="Barry K.W."/>
            <person name="Grigoriev I.V."/>
            <person name="Nagy L."/>
            <person name="Hibbett D."/>
            <person name="Henrissat B."/>
            <person name="Matheny P.B."/>
            <person name="Labbe J."/>
            <person name="Martin A.F."/>
        </authorList>
    </citation>
    <scope>NUCLEOTIDE SEQUENCE</scope>
    <source>
        <strain evidence="1">BPL698</strain>
    </source>
</reference>
<name>A0ACC0TTC6_9AGAM</name>
<comment type="caution">
    <text evidence="1">The sequence shown here is derived from an EMBL/GenBank/DDBJ whole genome shotgun (WGS) entry which is preliminary data.</text>
</comment>